<evidence type="ECO:0000313" key="2">
    <source>
        <dbReference type="EMBL" id="KAK7439000.1"/>
    </source>
</evidence>
<feature type="compositionally biased region" description="Basic and acidic residues" evidence="1">
    <location>
        <begin position="47"/>
        <end position="57"/>
    </location>
</feature>
<dbReference type="EMBL" id="JBANRG010000075">
    <property type="protein sequence ID" value="KAK7439000.1"/>
    <property type="molecule type" value="Genomic_DNA"/>
</dbReference>
<organism evidence="2 3">
    <name type="scientific">Marasmiellus scandens</name>
    <dbReference type="NCBI Taxonomy" id="2682957"/>
    <lineage>
        <taxon>Eukaryota</taxon>
        <taxon>Fungi</taxon>
        <taxon>Dikarya</taxon>
        <taxon>Basidiomycota</taxon>
        <taxon>Agaricomycotina</taxon>
        <taxon>Agaricomycetes</taxon>
        <taxon>Agaricomycetidae</taxon>
        <taxon>Agaricales</taxon>
        <taxon>Marasmiineae</taxon>
        <taxon>Omphalotaceae</taxon>
        <taxon>Marasmiellus</taxon>
    </lineage>
</organism>
<comment type="caution">
    <text evidence="2">The sequence shown here is derived from an EMBL/GenBank/DDBJ whole genome shotgun (WGS) entry which is preliminary data.</text>
</comment>
<protein>
    <submittedName>
        <fullName evidence="2">Uncharacterized protein</fullName>
    </submittedName>
</protein>
<feature type="compositionally biased region" description="Pro residues" evidence="1">
    <location>
        <begin position="58"/>
        <end position="81"/>
    </location>
</feature>
<dbReference type="InterPro" id="IPR041078">
    <property type="entry name" value="Plavaka"/>
</dbReference>
<name>A0ABR1IUF9_9AGAR</name>
<dbReference type="Pfam" id="PF18759">
    <property type="entry name" value="Plavaka"/>
    <property type="match status" value="1"/>
</dbReference>
<evidence type="ECO:0000256" key="1">
    <source>
        <dbReference type="SAM" id="MobiDB-lite"/>
    </source>
</evidence>
<gene>
    <name evidence="2" type="ORF">VKT23_017706</name>
</gene>
<sequence>MLLRNWSVPEPPTRDEDVDIPELATPAPDPVPAPAPTHDNLPSLSRELPHTFQREEPLPPPPPPPSSLPLPPSHHPSPEPVAAPAVKYVNTKPDEFGIYCSYPELLSSIPDEEVPIADVCEGAGFPVPLPSNPLSIFGSAVKQLNKNIVAPFLNITVFQLMRWFYNGSQTKSITDLDTLVQEVLLPDDFSQDHLWGFSTQKVLKDMDDYGGPSYVLQAEDEEHERIQKQDWEQHQRDPEYVESDIPNTIAGIMTWSDTTKVGQWEDESMWPIYLYFGNQSKYKCAKPSSFVAHHLAYIPKLPDHFNDFYKKHYRKAPTEAVLTHI</sequence>
<reference evidence="2 3" key="1">
    <citation type="submission" date="2024-01" db="EMBL/GenBank/DDBJ databases">
        <title>A draft genome for the cacao thread blight pathogen Marasmiellus scandens.</title>
        <authorList>
            <person name="Baruah I.K."/>
            <person name="Leung J."/>
            <person name="Bukari Y."/>
            <person name="Amoako-Attah I."/>
            <person name="Meinhardt L.W."/>
            <person name="Bailey B.A."/>
            <person name="Cohen S.P."/>
        </authorList>
    </citation>
    <scope>NUCLEOTIDE SEQUENCE [LARGE SCALE GENOMIC DNA]</scope>
    <source>
        <strain evidence="2 3">GH-19</strain>
    </source>
</reference>
<accession>A0ABR1IUF9</accession>
<keyword evidence="3" id="KW-1185">Reference proteome</keyword>
<feature type="region of interest" description="Disordered" evidence="1">
    <location>
        <begin position="1"/>
        <end position="81"/>
    </location>
</feature>
<dbReference type="Proteomes" id="UP001498398">
    <property type="component" value="Unassembled WGS sequence"/>
</dbReference>
<proteinExistence type="predicted"/>
<evidence type="ECO:0000313" key="3">
    <source>
        <dbReference type="Proteomes" id="UP001498398"/>
    </source>
</evidence>